<dbReference type="PANTHER" id="PTHR28036:SF1">
    <property type="entry name" value="DASH COMPLEX SUBUNIT DAD2"/>
    <property type="match status" value="1"/>
</dbReference>
<evidence type="ECO:0000256" key="15">
    <source>
        <dbReference type="ARBA" id="ARBA00023328"/>
    </source>
</evidence>
<keyword evidence="15" id="KW-0137">Centromere</keyword>
<keyword evidence="14" id="KW-0131">Cell cycle</keyword>
<keyword evidence="17" id="KW-0175">Coiled coil</keyword>
<evidence type="ECO:0000256" key="13">
    <source>
        <dbReference type="ARBA" id="ARBA00023242"/>
    </source>
</evidence>
<sequence length="126" mass="14185">MPQNALSQHDHSTSVNSTPANTTMSTTRTPAPQHIVDKISEKQMELRQLEQIANHSEQVAKQLEALSKHFKSLSNDAKKVDKTFSNWHTVFRTMGMLTDDTLNKGHPTIVKLPIHDNDSSDDKKQP</sequence>
<evidence type="ECO:0000256" key="3">
    <source>
        <dbReference type="ARBA" id="ARBA00004629"/>
    </source>
</evidence>
<dbReference type="PANTHER" id="PTHR28036">
    <property type="entry name" value="DASH COMPLEX SUBUNIT DAD2"/>
    <property type="match status" value="1"/>
</dbReference>
<evidence type="ECO:0000256" key="17">
    <source>
        <dbReference type="SAM" id="Coils"/>
    </source>
</evidence>
<dbReference type="AlphaFoldDB" id="A0A077WX08"/>
<evidence type="ECO:0000256" key="9">
    <source>
        <dbReference type="ARBA" id="ARBA00022701"/>
    </source>
</evidence>
<dbReference type="GO" id="GO:0008608">
    <property type="term" value="P:attachment of spindle microtubules to kinetochore"/>
    <property type="evidence" value="ECO:0007669"/>
    <property type="project" value="TreeGrafter"/>
</dbReference>
<dbReference type="GO" id="GO:0000278">
    <property type="term" value="P:mitotic cell cycle"/>
    <property type="evidence" value="ECO:0007669"/>
    <property type="project" value="InterPro"/>
</dbReference>
<evidence type="ECO:0000256" key="6">
    <source>
        <dbReference type="ARBA" id="ARBA00022454"/>
    </source>
</evidence>
<organism evidence="19">
    <name type="scientific">Lichtheimia ramosa</name>
    <dbReference type="NCBI Taxonomy" id="688394"/>
    <lineage>
        <taxon>Eukaryota</taxon>
        <taxon>Fungi</taxon>
        <taxon>Fungi incertae sedis</taxon>
        <taxon>Mucoromycota</taxon>
        <taxon>Mucoromycotina</taxon>
        <taxon>Mucoromycetes</taxon>
        <taxon>Mucorales</taxon>
        <taxon>Lichtheimiaceae</taxon>
        <taxon>Lichtheimia</taxon>
    </lineage>
</organism>
<evidence type="ECO:0000256" key="14">
    <source>
        <dbReference type="ARBA" id="ARBA00023306"/>
    </source>
</evidence>
<keyword evidence="13" id="KW-0539">Nucleus</keyword>
<evidence type="ECO:0000256" key="1">
    <source>
        <dbReference type="ARBA" id="ARBA00004123"/>
    </source>
</evidence>
<dbReference type="GO" id="GO:0051301">
    <property type="term" value="P:cell division"/>
    <property type="evidence" value="ECO:0007669"/>
    <property type="project" value="UniProtKB-KW"/>
</dbReference>
<evidence type="ECO:0000256" key="11">
    <source>
        <dbReference type="ARBA" id="ARBA00022838"/>
    </source>
</evidence>
<feature type="coiled-coil region" evidence="17">
    <location>
        <begin position="39"/>
        <end position="66"/>
    </location>
</feature>
<dbReference type="Pfam" id="PF08654">
    <property type="entry name" value="DASH_Dad2"/>
    <property type="match status" value="1"/>
</dbReference>
<keyword evidence="9" id="KW-0493">Microtubule</keyword>
<keyword evidence="10" id="KW-0498">Mitosis</keyword>
<dbReference type="GO" id="GO:0042729">
    <property type="term" value="C:DASH complex"/>
    <property type="evidence" value="ECO:0007669"/>
    <property type="project" value="InterPro"/>
</dbReference>
<evidence type="ECO:0000256" key="10">
    <source>
        <dbReference type="ARBA" id="ARBA00022776"/>
    </source>
</evidence>
<accession>A0A077WX08</accession>
<keyword evidence="7" id="KW-0963">Cytoplasm</keyword>
<evidence type="ECO:0000256" key="5">
    <source>
        <dbReference type="ARBA" id="ARBA00020260"/>
    </source>
</evidence>
<keyword evidence="11" id="KW-0995">Kinetochore</keyword>
<gene>
    <name evidence="19" type="ORF">LRAMOSA04346</name>
</gene>
<dbReference type="GO" id="GO:0005874">
    <property type="term" value="C:microtubule"/>
    <property type="evidence" value="ECO:0007669"/>
    <property type="project" value="UniProtKB-KW"/>
</dbReference>
<dbReference type="GO" id="GO:1990023">
    <property type="term" value="C:mitotic spindle midzone"/>
    <property type="evidence" value="ECO:0007669"/>
    <property type="project" value="TreeGrafter"/>
</dbReference>
<evidence type="ECO:0000256" key="18">
    <source>
        <dbReference type="SAM" id="MobiDB-lite"/>
    </source>
</evidence>
<keyword evidence="8" id="KW-0132">Cell division</keyword>
<comment type="subcellular location">
    <subcellularLocation>
        <location evidence="3">Chromosome</location>
        <location evidence="3">Centromere</location>
        <location evidence="3">Kinetochore</location>
    </subcellularLocation>
    <subcellularLocation>
        <location evidence="2">Cytoplasm</location>
        <location evidence="2">Cytoskeleton</location>
        <location evidence="2">Spindle</location>
    </subcellularLocation>
    <subcellularLocation>
        <location evidence="1">Nucleus</location>
    </subcellularLocation>
</comment>
<keyword evidence="12" id="KW-0206">Cytoskeleton</keyword>
<proteinExistence type="inferred from homology"/>
<feature type="compositionally biased region" description="Polar residues" evidence="18">
    <location>
        <begin position="1"/>
        <end position="30"/>
    </location>
</feature>
<keyword evidence="6" id="KW-0158">Chromosome</keyword>
<protein>
    <recommendedName>
        <fullName evidence="5">DASH complex subunit DAD2</fullName>
    </recommendedName>
    <alternativeName>
        <fullName evidence="16">Outer kinetochore protein DAD2</fullName>
    </alternativeName>
</protein>
<comment type="similarity">
    <text evidence="4">Belongs to the DASH complex DAD2 family.</text>
</comment>
<evidence type="ECO:0000313" key="19">
    <source>
        <dbReference type="EMBL" id="CDS12151.1"/>
    </source>
</evidence>
<dbReference type="OrthoDB" id="3230169at2759"/>
<feature type="region of interest" description="Disordered" evidence="18">
    <location>
        <begin position="1"/>
        <end position="32"/>
    </location>
</feature>
<evidence type="ECO:0000256" key="4">
    <source>
        <dbReference type="ARBA" id="ARBA00005501"/>
    </source>
</evidence>
<evidence type="ECO:0000256" key="16">
    <source>
        <dbReference type="ARBA" id="ARBA00030568"/>
    </source>
</evidence>
<reference evidence="19" key="1">
    <citation type="journal article" date="2014" name="Genome Announc.">
        <title>De novo whole-genome sequence and genome annotation of Lichtheimia ramosa.</title>
        <authorList>
            <person name="Linde J."/>
            <person name="Schwartze V."/>
            <person name="Binder U."/>
            <person name="Lass-Florl C."/>
            <person name="Voigt K."/>
            <person name="Horn F."/>
        </authorList>
    </citation>
    <scope>NUCLEOTIDE SEQUENCE</scope>
    <source>
        <strain evidence="19">JMRC FSU:6197</strain>
    </source>
</reference>
<evidence type="ECO:0000256" key="8">
    <source>
        <dbReference type="ARBA" id="ARBA00022618"/>
    </source>
</evidence>
<dbReference type="EMBL" id="LK023357">
    <property type="protein sequence ID" value="CDS12151.1"/>
    <property type="molecule type" value="Genomic_DNA"/>
</dbReference>
<name>A0A077WX08_9FUNG</name>
<evidence type="ECO:0000256" key="2">
    <source>
        <dbReference type="ARBA" id="ARBA00004186"/>
    </source>
</evidence>
<dbReference type="InterPro" id="IPR013963">
    <property type="entry name" value="DASH_Dad2"/>
</dbReference>
<evidence type="ECO:0000256" key="7">
    <source>
        <dbReference type="ARBA" id="ARBA00022490"/>
    </source>
</evidence>
<dbReference type="GO" id="GO:0044732">
    <property type="term" value="C:mitotic spindle pole body"/>
    <property type="evidence" value="ECO:0007669"/>
    <property type="project" value="TreeGrafter"/>
</dbReference>
<evidence type="ECO:0000256" key="12">
    <source>
        <dbReference type="ARBA" id="ARBA00023212"/>
    </source>
</evidence>